<dbReference type="PANTHER" id="PTHR47534:SF3">
    <property type="entry name" value="ALCOHOL DEHYDROGENASE-LIKE C-TERMINAL DOMAIN-CONTAINING PROTEIN"/>
    <property type="match status" value="1"/>
</dbReference>
<dbReference type="Gene3D" id="2.30.110.10">
    <property type="entry name" value="Electron Transport, Fmn-binding Protein, Chain A"/>
    <property type="match status" value="1"/>
</dbReference>
<dbReference type="InterPro" id="IPR019920">
    <property type="entry name" value="F420-binding_dom_put"/>
</dbReference>
<reference evidence="3 4" key="1">
    <citation type="submission" date="2019-06" db="EMBL/GenBank/DDBJ databases">
        <title>Sequencing the genomes of 1000 actinobacteria strains.</title>
        <authorList>
            <person name="Klenk H.-P."/>
        </authorList>
    </citation>
    <scope>NUCLEOTIDE SEQUENCE [LARGE SCALE GENOMIC DNA]</scope>
    <source>
        <strain evidence="3 4">DSM 45511</strain>
    </source>
</reference>
<feature type="domain" description="Pyridoxamine 5'-phosphate oxidase N-terminal" evidence="2">
    <location>
        <begin position="293"/>
        <end position="398"/>
    </location>
</feature>
<dbReference type="InterPro" id="IPR036291">
    <property type="entry name" value="NAD(P)-bd_dom_sf"/>
</dbReference>
<organism evidence="3 4">
    <name type="scientific">Pseudonocardia cypriaca</name>
    <dbReference type="NCBI Taxonomy" id="882449"/>
    <lineage>
        <taxon>Bacteria</taxon>
        <taxon>Bacillati</taxon>
        <taxon>Actinomycetota</taxon>
        <taxon>Actinomycetes</taxon>
        <taxon>Pseudonocardiales</taxon>
        <taxon>Pseudonocardiaceae</taxon>
        <taxon>Pseudonocardia</taxon>
    </lineage>
</organism>
<protein>
    <submittedName>
        <fullName evidence="3">PPOX class probable F420-dependent enzyme</fullName>
    </submittedName>
</protein>
<name>A0A543FYY0_9PSEU</name>
<dbReference type="Proteomes" id="UP000319818">
    <property type="component" value="Unassembled WGS sequence"/>
</dbReference>
<dbReference type="InterPro" id="IPR052228">
    <property type="entry name" value="Sec_Metab_Biosynth_Oxidored"/>
</dbReference>
<evidence type="ECO:0000256" key="1">
    <source>
        <dbReference type="ARBA" id="ARBA00023002"/>
    </source>
</evidence>
<dbReference type="InterPro" id="IPR002347">
    <property type="entry name" value="SDR_fam"/>
</dbReference>
<dbReference type="Pfam" id="PF01243">
    <property type="entry name" value="PNPOx_N"/>
    <property type="match status" value="1"/>
</dbReference>
<keyword evidence="1" id="KW-0560">Oxidoreductase</keyword>
<dbReference type="EMBL" id="VFPH01000002">
    <property type="protein sequence ID" value="TQM38964.1"/>
    <property type="molecule type" value="Genomic_DNA"/>
</dbReference>
<dbReference type="PANTHER" id="PTHR47534">
    <property type="entry name" value="YALI0E05731P"/>
    <property type="match status" value="1"/>
</dbReference>
<dbReference type="GO" id="GO:0016491">
    <property type="term" value="F:oxidoreductase activity"/>
    <property type="evidence" value="ECO:0007669"/>
    <property type="project" value="UniProtKB-KW"/>
</dbReference>
<sequence length="422" mass="45694">MSSKRFVVTGGTDGMGRAVALDRLRRGDEVAIVGRNADKGAAFLDLAARDGAAGRAHFVHADLGLVAGTRAAIREVRSLFPAVDALVLCARHYRSTRAVTAEGVESNFALFYLSRHVMSYEMTDLLDAADSPIIVNVAGPGARTPRVRWHDLELEHGYDGTTAMMHGGPLNDLLGVGYADEAPSRKVRYALLNPGTVSTSFSGEYDVTTAAQIDAIRATATPVEEGIRPILALLDRPPAEPVSAWVRHEPLPLTGPNFDVAAARRLRTETRRLLAALPRGGRRPYVVSGVSAERLREVLDSPIFATVATIQPDGTPQQSVVWVERDGDDVLFMVGIGSRKERNIRRDPRVSVLVCPPDAPYGYAAIRGRAVFEPALSERLRDDLTKKYVGVPYAEHVARTPEAEAGDVIAVRLVPERTAGRL</sequence>
<evidence type="ECO:0000313" key="3">
    <source>
        <dbReference type="EMBL" id="TQM38964.1"/>
    </source>
</evidence>
<accession>A0A543FYY0</accession>
<dbReference type="Pfam" id="PF00106">
    <property type="entry name" value="adh_short"/>
    <property type="match status" value="1"/>
</dbReference>
<dbReference type="SUPFAM" id="SSF50475">
    <property type="entry name" value="FMN-binding split barrel"/>
    <property type="match status" value="1"/>
</dbReference>
<dbReference type="NCBIfam" id="TIGR03618">
    <property type="entry name" value="Rv1155_F420"/>
    <property type="match status" value="1"/>
</dbReference>
<dbReference type="SUPFAM" id="SSF51735">
    <property type="entry name" value="NAD(P)-binding Rossmann-fold domains"/>
    <property type="match status" value="1"/>
</dbReference>
<comment type="caution">
    <text evidence="3">The sequence shown here is derived from an EMBL/GenBank/DDBJ whole genome shotgun (WGS) entry which is preliminary data.</text>
</comment>
<dbReference type="InterPro" id="IPR011576">
    <property type="entry name" value="Pyridox_Oxase_N"/>
</dbReference>
<keyword evidence="4" id="KW-1185">Reference proteome</keyword>
<dbReference type="Gene3D" id="3.40.50.720">
    <property type="entry name" value="NAD(P)-binding Rossmann-like Domain"/>
    <property type="match status" value="1"/>
</dbReference>
<dbReference type="AlphaFoldDB" id="A0A543FYY0"/>
<evidence type="ECO:0000259" key="2">
    <source>
        <dbReference type="Pfam" id="PF01243"/>
    </source>
</evidence>
<dbReference type="RefSeq" id="WP_142105657.1">
    <property type="nucleotide sequence ID" value="NZ_VFPH01000002.1"/>
</dbReference>
<proteinExistence type="predicted"/>
<dbReference type="InterPro" id="IPR012349">
    <property type="entry name" value="Split_barrel_FMN-bd"/>
</dbReference>
<gene>
    <name evidence="3" type="ORF">FB388_6216</name>
</gene>
<dbReference type="OrthoDB" id="2860165at2"/>
<evidence type="ECO:0000313" key="4">
    <source>
        <dbReference type="Proteomes" id="UP000319818"/>
    </source>
</evidence>